<proteinExistence type="predicted"/>
<sequence length="89" mass="9735">MPQSQKTSNAKVPYVPLNSPLKIEGAKVRSESVPSYSGSPLTYESALAQAKVRDGKVRRDDNLFVLGSVVTILMLLGVAAIYFFLLKYT</sequence>
<organism evidence="2 3">
    <name type="scientific">Candidatus Woesebacteria bacterium GWA1_42_12</name>
    <dbReference type="NCBI Taxonomy" id="1802472"/>
    <lineage>
        <taxon>Bacteria</taxon>
        <taxon>Candidatus Woeseibacteriota</taxon>
    </lineage>
</organism>
<protein>
    <submittedName>
        <fullName evidence="2">Uncharacterized protein</fullName>
    </submittedName>
</protein>
<comment type="caution">
    <text evidence="2">The sequence shown here is derived from an EMBL/GenBank/DDBJ whole genome shotgun (WGS) entry which is preliminary data.</text>
</comment>
<reference evidence="2 3" key="1">
    <citation type="journal article" date="2016" name="Nat. Commun.">
        <title>Thousands of microbial genomes shed light on interconnected biogeochemical processes in an aquifer system.</title>
        <authorList>
            <person name="Anantharaman K."/>
            <person name="Brown C.T."/>
            <person name="Hug L.A."/>
            <person name="Sharon I."/>
            <person name="Castelle C.J."/>
            <person name="Probst A.J."/>
            <person name="Thomas B.C."/>
            <person name="Singh A."/>
            <person name="Wilkins M.J."/>
            <person name="Karaoz U."/>
            <person name="Brodie E.L."/>
            <person name="Williams K.H."/>
            <person name="Hubbard S.S."/>
            <person name="Banfield J.F."/>
        </authorList>
    </citation>
    <scope>NUCLEOTIDE SEQUENCE [LARGE SCALE GENOMIC DNA]</scope>
</reference>
<feature type="transmembrane region" description="Helical" evidence="1">
    <location>
        <begin position="63"/>
        <end position="85"/>
    </location>
</feature>
<gene>
    <name evidence="2" type="ORF">A2112_02175</name>
</gene>
<name>A0A1F7WKZ5_9BACT</name>
<keyword evidence="1" id="KW-0472">Membrane</keyword>
<accession>A0A1F7WKZ5</accession>
<evidence type="ECO:0000313" key="3">
    <source>
        <dbReference type="Proteomes" id="UP000177091"/>
    </source>
</evidence>
<evidence type="ECO:0000313" key="2">
    <source>
        <dbReference type="EMBL" id="OGM03504.1"/>
    </source>
</evidence>
<dbReference type="AlphaFoldDB" id="A0A1F7WKZ5"/>
<dbReference type="Proteomes" id="UP000177091">
    <property type="component" value="Unassembled WGS sequence"/>
</dbReference>
<keyword evidence="1" id="KW-0812">Transmembrane</keyword>
<keyword evidence="1" id="KW-1133">Transmembrane helix</keyword>
<evidence type="ECO:0000256" key="1">
    <source>
        <dbReference type="SAM" id="Phobius"/>
    </source>
</evidence>
<dbReference type="EMBL" id="MGFK01000037">
    <property type="protein sequence ID" value="OGM03504.1"/>
    <property type="molecule type" value="Genomic_DNA"/>
</dbReference>